<dbReference type="EMBL" id="QBIY01013077">
    <property type="protein sequence ID" value="RXN12198.1"/>
    <property type="molecule type" value="Genomic_DNA"/>
</dbReference>
<comment type="caution">
    <text evidence="1">The sequence shown here is derived from an EMBL/GenBank/DDBJ whole genome shotgun (WGS) entry which is preliminary data.</text>
</comment>
<proteinExistence type="predicted"/>
<name>A0A498LUQ2_LABRO</name>
<accession>A0A498LUQ2</accession>
<gene>
    <name evidence="2" type="ORF">ROHU_000144</name>
    <name evidence="1" type="ORF">ROHU_010224</name>
</gene>
<reference evidence="1 3" key="1">
    <citation type="submission" date="2018-03" db="EMBL/GenBank/DDBJ databases">
        <title>Draft genome sequence of Rohu Carp (Labeo rohita).</title>
        <authorList>
            <person name="Das P."/>
            <person name="Kushwaha B."/>
            <person name="Joshi C.G."/>
            <person name="Kumar D."/>
            <person name="Nagpure N.S."/>
            <person name="Sahoo L."/>
            <person name="Das S.P."/>
            <person name="Bit A."/>
            <person name="Patnaik S."/>
            <person name="Meher P.K."/>
            <person name="Jayasankar P."/>
            <person name="Koringa P.G."/>
            <person name="Patel N.V."/>
            <person name="Hinsu A.T."/>
            <person name="Kumar R."/>
            <person name="Pandey M."/>
            <person name="Agarwal S."/>
            <person name="Srivastava S."/>
            <person name="Singh M."/>
            <person name="Iquebal M.A."/>
            <person name="Jaiswal S."/>
            <person name="Angadi U.B."/>
            <person name="Kumar N."/>
            <person name="Raza M."/>
            <person name="Shah T.M."/>
            <person name="Rai A."/>
            <person name="Jena J.K."/>
        </authorList>
    </citation>
    <scope>NUCLEOTIDE SEQUENCE [LARGE SCALE GENOMIC DNA]</scope>
    <source>
        <strain evidence="1">DASCIFA01</strain>
        <tissue evidence="1">Testis</tissue>
    </source>
</reference>
<evidence type="ECO:0000313" key="1">
    <source>
        <dbReference type="EMBL" id="RXN12198.1"/>
    </source>
</evidence>
<dbReference type="Proteomes" id="UP000290572">
    <property type="component" value="Unassembled WGS sequence"/>
</dbReference>
<dbReference type="STRING" id="84645.A0A498LUQ2"/>
<evidence type="ECO:0000313" key="2">
    <source>
        <dbReference type="EMBL" id="RXN39482.1"/>
    </source>
</evidence>
<keyword evidence="3" id="KW-1185">Reference proteome</keyword>
<dbReference type="EMBL" id="QBIY01001043">
    <property type="protein sequence ID" value="RXN39482.1"/>
    <property type="molecule type" value="Genomic_DNA"/>
</dbReference>
<keyword evidence="1" id="KW-0548">Nucleotidyltransferase</keyword>
<keyword evidence="1" id="KW-0695">RNA-directed DNA polymerase</keyword>
<protein>
    <submittedName>
        <fullName evidence="1">Reverse transcriptase</fullName>
    </submittedName>
</protein>
<evidence type="ECO:0000313" key="3">
    <source>
        <dbReference type="Proteomes" id="UP000290572"/>
    </source>
</evidence>
<organism evidence="1 3">
    <name type="scientific">Labeo rohita</name>
    <name type="common">Indian major carp</name>
    <name type="synonym">Cyprinus rohita</name>
    <dbReference type="NCBI Taxonomy" id="84645"/>
    <lineage>
        <taxon>Eukaryota</taxon>
        <taxon>Metazoa</taxon>
        <taxon>Chordata</taxon>
        <taxon>Craniata</taxon>
        <taxon>Vertebrata</taxon>
        <taxon>Euteleostomi</taxon>
        <taxon>Actinopterygii</taxon>
        <taxon>Neopterygii</taxon>
        <taxon>Teleostei</taxon>
        <taxon>Ostariophysi</taxon>
        <taxon>Cypriniformes</taxon>
        <taxon>Cyprinidae</taxon>
        <taxon>Labeoninae</taxon>
        <taxon>Labeonini</taxon>
        <taxon>Labeo</taxon>
    </lineage>
</organism>
<keyword evidence="1" id="KW-0808">Transferase</keyword>
<sequence>MGETRDQSTLRPDIILVSEATRQLILLELTVPWEERMEEAQERKREKYQELVEQCRINGWRTRCMPVEVGSRGFASHTLSKAYGTLGITGVNRRRAISNNVEAVEKASRWLWLKRGERWGR</sequence>
<dbReference type="AlphaFoldDB" id="A0A498LUQ2"/>
<dbReference type="GO" id="GO:0003964">
    <property type="term" value="F:RNA-directed DNA polymerase activity"/>
    <property type="evidence" value="ECO:0007669"/>
    <property type="project" value="UniProtKB-KW"/>
</dbReference>